<reference evidence="2" key="1">
    <citation type="submission" date="2021-06" db="EMBL/GenBank/DDBJ databases">
        <authorList>
            <person name="Kallberg Y."/>
            <person name="Tangrot J."/>
            <person name="Rosling A."/>
        </authorList>
    </citation>
    <scope>NUCLEOTIDE SEQUENCE</scope>
    <source>
        <strain evidence="2">MT106</strain>
    </source>
</reference>
<evidence type="ECO:0000313" key="3">
    <source>
        <dbReference type="Proteomes" id="UP000789831"/>
    </source>
</evidence>
<keyword evidence="3" id="KW-1185">Reference proteome</keyword>
<dbReference type="Gene3D" id="3.30.710.10">
    <property type="entry name" value="Potassium Channel Kv1.1, Chain A"/>
    <property type="match status" value="1"/>
</dbReference>
<dbReference type="EMBL" id="CAJVPL010002426">
    <property type="protein sequence ID" value="CAG8609939.1"/>
    <property type="molecule type" value="Genomic_DNA"/>
</dbReference>
<evidence type="ECO:0000313" key="2">
    <source>
        <dbReference type="EMBL" id="CAG8609939.1"/>
    </source>
</evidence>
<dbReference type="OrthoDB" id="6359816at2759"/>
<name>A0A9N9CPZ7_9GLOM</name>
<proteinExistence type="predicted"/>
<dbReference type="SUPFAM" id="SSF54695">
    <property type="entry name" value="POZ domain"/>
    <property type="match status" value="1"/>
</dbReference>
<dbReference type="InterPro" id="IPR000210">
    <property type="entry name" value="BTB/POZ_dom"/>
</dbReference>
<dbReference type="InterPro" id="IPR011333">
    <property type="entry name" value="SKP1/BTB/POZ_sf"/>
</dbReference>
<evidence type="ECO:0000259" key="1">
    <source>
        <dbReference type="PROSITE" id="PS50097"/>
    </source>
</evidence>
<sequence length="114" mass="13236">MTWDNVLNDPNISDVKFTVGNQTFYAISKILATQSKYFEGLFKDYWLNQKKNLLLESSKESISVTNEANKNMRISTARIDDDKFLTQKIYNHEIEIQDTDPGAVFANAEIFLYR</sequence>
<dbReference type="PROSITE" id="PS50097">
    <property type="entry name" value="BTB"/>
    <property type="match status" value="1"/>
</dbReference>
<accession>A0A9N9CPZ7</accession>
<gene>
    <name evidence="2" type="ORF">AGERDE_LOCUS9540</name>
</gene>
<feature type="non-terminal residue" evidence="2">
    <location>
        <position position="114"/>
    </location>
</feature>
<comment type="caution">
    <text evidence="2">The sequence shown here is derived from an EMBL/GenBank/DDBJ whole genome shotgun (WGS) entry which is preliminary data.</text>
</comment>
<dbReference type="Proteomes" id="UP000789831">
    <property type="component" value="Unassembled WGS sequence"/>
</dbReference>
<dbReference type="Pfam" id="PF00651">
    <property type="entry name" value="BTB"/>
    <property type="match status" value="1"/>
</dbReference>
<dbReference type="AlphaFoldDB" id="A0A9N9CPZ7"/>
<protein>
    <submittedName>
        <fullName evidence="2">5960_t:CDS:1</fullName>
    </submittedName>
</protein>
<feature type="domain" description="BTB" evidence="1">
    <location>
        <begin position="13"/>
        <end position="98"/>
    </location>
</feature>
<organism evidence="2 3">
    <name type="scientific">Ambispora gerdemannii</name>
    <dbReference type="NCBI Taxonomy" id="144530"/>
    <lineage>
        <taxon>Eukaryota</taxon>
        <taxon>Fungi</taxon>
        <taxon>Fungi incertae sedis</taxon>
        <taxon>Mucoromycota</taxon>
        <taxon>Glomeromycotina</taxon>
        <taxon>Glomeromycetes</taxon>
        <taxon>Archaeosporales</taxon>
        <taxon>Ambisporaceae</taxon>
        <taxon>Ambispora</taxon>
    </lineage>
</organism>